<accession>A0A2T0ME71</accession>
<dbReference type="RefSeq" id="WP_181308447.1">
    <property type="nucleotide sequence ID" value="NZ_JBFAIB010000006.1"/>
</dbReference>
<dbReference type="Proteomes" id="UP000238312">
    <property type="component" value="Unassembled WGS sequence"/>
</dbReference>
<sequence>MSISRTLAGLTAAATAALATFAAVAPAAQADTGSAWGPYHAPRHTAKAWGTLSAVGEDHAVLPTAHHVKITGKVYDNTRGSACGWAVFRITYRKGNNLPFRHHSVRDCSYRTPKPFSFKYSHVYQVELKVCSEFKTAKPSLNCLYAGTWKTLYLSK</sequence>
<comment type="caution">
    <text evidence="2">The sequence shown here is derived from an EMBL/GenBank/DDBJ whole genome shotgun (WGS) entry which is preliminary data.</text>
</comment>
<evidence type="ECO:0000313" key="2">
    <source>
        <dbReference type="EMBL" id="PRX55828.1"/>
    </source>
</evidence>
<organism evidence="2 3">
    <name type="scientific">Nonomuraea fuscirosea</name>
    <dbReference type="NCBI Taxonomy" id="1291556"/>
    <lineage>
        <taxon>Bacteria</taxon>
        <taxon>Bacillati</taxon>
        <taxon>Actinomycetota</taxon>
        <taxon>Actinomycetes</taxon>
        <taxon>Streptosporangiales</taxon>
        <taxon>Streptosporangiaceae</taxon>
        <taxon>Nonomuraea</taxon>
    </lineage>
</organism>
<keyword evidence="1" id="KW-0732">Signal</keyword>
<feature type="chain" id="PRO_5015622500" description="Secreted protein" evidence="1">
    <location>
        <begin position="31"/>
        <end position="156"/>
    </location>
</feature>
<reference evidence="2 3" key="1">
    <citation type="submission" date="2018-03" db="EMBL/GenBank/DDBJ databases">
        <title>Genomic Encyclopedia of Type Strains, Phase III (KMG-III): the genomes of soil and plant-associated and newly described type strains.</title>
        <authorList>
            <person name="Whitman W."/>
        </authorList>
    </citation>
    <scope>NUCLEOTIDE SEQUENCE [LARGE SCALE GENOMIC DNA]</scope>
    <source>
        <strain evidence="2 3">CGMCC 4.7104</strain>
    </source>
</reference>
<dbReference type="EMBL" id="PVNG01000025">
    <property type="protein sequence ID" value="PRX55828.1"/>
    <property type="molecule type" value="Genomic_DNA"/>
</dbReference>
<dbReference type="PROSITE" id="PS51318">
    <property type="entry name" value="TAT"/>
    <property type="match status" value="1"/>
</dbReference>
<gene>
    <name evidence="2" type="ORF">B0I32_12548</name>
</gene>
<protein>
    <recommendedName>
        <fullName evidence="4">Secreted protein</fullName>
    </recommendedName>
</protein>
<name>A0A2T0ME71_9ACTN</name>
<keyword evidence="3" id="KW-1185">Reference proteome</keyword>
<evidence type="ECO:0000256" key="1">
    <source>
        <dbReference type="SAM" id="SignalP"/>
    </source>
</evidence>
<feature type="signal peptide" evidence="1">
    <location>
        <begin position="1"/>
        <end position="30"/>
    </location>
</feature>
<dbReference type="InterPro" id="IPR006311">
    <property type="entry name" value="TAT_signal"/>
</dbReference>
<proteinExistence type="predicted"/>
<dbReference type="AlphaFoldDB" id="A0A2T0ME71"/>
<evidence type="ECO:0008006" key="4">
    <source>
        <dbReference type="Google" id="ProtNLM"/>
    </source>
</evidence>
<evidence type="ECO:0000313" key="3">
    <source>
        <dbReference type="Proteomes" id="UP000238312"/>
    </source>
</evidence>